<evidence type="ECO:0000313" key="2">
    <source>
        <dbReference type="Proteomes" id="UP000789396"/>
    </source>
</evidence>
<gene>
    <name evidence="1" type="ORF">RFULGI_LOCUS5081</name>
</gene>
<feature type="non-terminal residue" evidence="1">
    <location>
        <position position="1"/>
    </location>
</feature>
<protein>
    <submittedName>
        <fullName evidence="1">12396_t:CDS:1</fullName>
    </submittedName>
</protein>
<reference evidence="1" key="1">
    <citation type="submission" date="2021-06" db="EMBL/GenBank/DDBJ databases">
        <authorList>
            <person name="Kallberg Y."/>
            <person name="Tangrot J."/>
            <person name="Rosling A."/>
        </authorList>
    </citation>
    <scope>NUCLEOTIDE SEQUENCE</scope>
    <source>
        <strain evidence="1">IN212</strain>
    </source>
</reference>
<sequence>LNAAYWSVAVSNNEYREIKGGAVGKYSVAIVERQIEYLIKRIINSIAPRRLAKI</sequence>
<dbReference type="EMBL" id="CAJVPZ010005477">
    <property type="protein sequence ID" value="CAG8561529.1"/>
    <property type="molecule type" value="Genomic_DNA"/>
</dbReference>
<proteinExistence type="predicted"/>
<dbReference type="AlphaFoldDB" id="A0A9N9BF21"/>
<dbReference type="Proteomes" id="UP000789396">
    <property type="component" value="Unassembled WGS sequence"/>
</dbReference>
<organism evidence="1 2">
    <name type="scientific">Racocetra fulgida</name>
    <dbReference type="NCBI Taxonomy" id="60492"/>
    <lineage>
        <taxon>Eukaryota</taxon>
        <taxon>Fungi</taxon>
        <taxon>Fungi incertae sedis</taxon>
        <taxon>Mucoromycota</taxon>
        <taxon>Glomeromycotina</taxon>
        <taxon>Glomeromycetes</taxon>
        <taxon>Diversisporales</taxon>
        <taxon>Gigasporaceae</taxon>
        <taxon>Racocetra</taxon>
    </lineage>
</organism>
<comment type="caution">
    <text evidence="1">The sequence shown here is derived from an EMBL/GenBank/DDBJ whole genome shotgun (WGS) entry which is preliminary data.</text>
</comment>
<accession>A0A9N9BF21</accession>
<evidence type="ECO:0000313" key="1">
    <source>
        <dbReference type="EMBL" id="CAG8561529.1"/>
    </source>
</evidence>
<name>A0A9N9BF21_9GLOM</name>
<keyword evidence="2" id="KW-1185">Reference proteome</keyword>